<protein>
    <submittedName>
        <fullName evidence="5">Acyl-CoA dehydrogenase</fullName>
    </submittedName>
</protein>
<accession>A0A4R5Y5R5</accession>
<dbReference type="InterPro" id="IPR009075">
    <property type="entry name" value="AcylCo_DH/oxidase_C"/>
</dbReference>
<comment type="similarity">
    <text evidence="1">Belongs to the acyl-CoA dehydrogenase family.</text>
</comment>
<dbReference type="Pfam" id="PF00441">
    <property type="entry name" value="Acyl-CoA_dh_1"/>
    <property type="match status" value="1"/>
</dbReference>
<dbReference type="AlphaFoldDB" id="A0A4R5Y5R5"/>
<evidence type="ECO:0000313" key="6">
    <source>
        <dbReference type="Proteomes" id="UP000295163"/>
    </source>
</evidence>
<dbReference type="SUPFAM" id="SSF47203">
    <property type="entry name" value="Acyl-CoA dehydrogenase C-terminal domain-like"/>
    <property type="match status" value="1"/>
</dbReference>
<dbReference type="SUPFAM" id="SSF56645">
    <property type="entry name" value="Acyl-CoA dehydrogenase NM domain-like"/>
    <property type="match status" value="1"/>
</dbReference>
<gene>
    <name evidence="5" type="ORF">E2R59_15935</name>
</gene>
<dbReference type="RefSeq" id="WP_133411384.1">
    <property type="nucleotide sequence ID" value="NZ_SMZT01000009.1"/>
</dbReference>
<evidence type="ECO:0000313" key="5">
    <source>
        <dbReference type="EMBL" id="TDL39046.1"/>
    </source>
</evidence>
<dbReference type="Proteomes" id="UP000295163">
    <property type="component" value="Unassembled WGS sequence"/>
</dbReference>
<sequence length="353" mass="36408">MPPPHHRPAAGPGRAEEAAAALRAGTPGALDRALGVARALGEELPLPGAGRTGQLWRRLAELARLDLSLARVVEPHLDALAILHQAGLEELAGPPAAWGVWAAEAPGHELVARHGTGGWELTGTKAWCSLAAHLDRAVVTASTGGGRRRAFAVDLAHPGVVAGSTEDWRPAGLRDVPTGAVRCTAVPAVPVGEDGWYLERPGFAWGGIGVAACWYGGAAGVADVLWGDAVRRRAPGARPLDQVGHAALGVVDTLLHSARTVLRSAAEQVDAGRAGGERGAVLALRTRRVVARTAEAVTAEVSAATGPGPLTGAPEHVRRVSALQVYVRQEHAQRDAAALGRALLEGAAGDRPW</sequence>
<dbReference type="GO" id="GO:0016627">
    <property type="term" value="F:oxidoreductase activity, acting on the CH-CH group of donors"/>
    <property type="evidence" value="ECO:0007669"/>
    <property type="project" value="InterPro"/>
</dbReference>
<comment type="caution">
    <text evidence="5">The sequence shown here is derived from an EMBL/GenBank/DDBJ whole genome shotgun (WGS) entry which is preliminary data.</text>
</comment>
<evidence type="ECO:0000256" key="3">
    <source>
        <dbReference type="ARBA" id="ARBA00022827"/>
    </source>
</evidence>
<dbReference type="InterPro" id="IPR009100">
    <property type="entry name" value="AcylCoA_DH/oxidase_NM_dom_sf"/>
</dbReference>
<keyword evidence="3" id="KW-0274">FAD</keyword>
<dbReference type="InterPro" id="IPR036250">
    <property type="entry name" value="AcylCo_DH-like_C"/>
</dbReference>
<evidence type="ECO:0000256" key="1">
    <source>
        <dbReference type="ARBA" id="ARBA00009347"/>
    </source>
</evidence>
<dbReference type="InterPro" id="IPR046373">
    <property type="entry name" value="Acyl-CoA_Oxase/DH_mid-dom_sf"/>
</dbReference>
<evidence type="ECO:0000259" key="4">
    <source>
        <dbReference type="Pfam" id="PF00441"/>
    </source>
</evidence>
<proteinExistence type="inferred from homology"/>
<dbReference type="Gene3D" id="2.40.110.10">
    <property type="entry name" value="Butyryl-CoA Dehydrogenase, subunit A, domain 2"/>
    <property type="match status" value="1"/>
</dbReference>
<organism evidence="5 6">
    <name type="scientific">Kocuria rosea</name>
    <name type="common">Deinococcus erythromyxa</name>
    <name type="synonym">Micrococcus rubens</name>
    <dbReference type="NCBI Taxonomy" id="1275"/>
    <lineage>
        <taxon>Bacteria</taxon>
        <taxon>Bacillati</taxon>
        <taxon>Actinomycetota</taxon>
        <taxon>Actinomycetes</taxon>
        <taxon>Micrococcales</taxon>
        <taxon>Micrococcaceae</taxon>
        <taxon>Kocuria</taxon>
    </lineage>
</organism>
<dbReference type="EMBL" id="SMZT01000009">
    <property type="protein sequence ID" value="TDL39046.1"/>
    <property type="molecule type" value="Genomic_DNA"/>
</dbReference>
<dbReference type="GeneID" id="64348913"/>
<reference evidence="5 6" key="1">
    <citation type="submission" date="2019-03" db="EMBL/GenBank/DDBJ databases">
        <title>Genome Sequencing and Assembly of Various Microbes Isolated from Partially Reclaimed Soil and Acid Mine Drainage (AMD) Site.</title>
        <authorList>
            <person name="Steinbock B."/>
            <person name="Bechtold R."/>
            <person name="Sevigny J.L."/>
            <person name="Thomas D."/>
            <person name="Cuthill L.R."/>
            <person name="Aveiro Johannsen E.J."/>
            <person name="Thomas K."/>
            <person name="Ghosh A."/>
        </authorList>
    </citation>
    <scope>NUCLEOTIDE SEQUENCE [LARGE SCALE GENOMIC DNA]</scope>
    <source>
        <strain evidence="5 6">S-A3</strain>
    </source>
</reference>
<feature type="domain" description="Acyl-CoA dehydrogenase/oxidase C-terminal" evidence="4">
    <location>
        <begin position="194"/>
        <end position="296"/>
    </location>
</feature>
<keyword evidence="2" id="KW-0285">Flavoprotein</keyword>
<name>A0A4R5Y5R5_KOCRO</name>
<evidence type="ECO:0000256" key="2">
    <source>
        <dbReference type="ARBA" id="ARBA00022630"/>
    </source>
</evidence>